<dbReference type="STRING" id="1888891.DSOL_1647"/>
<evidence type="ECO:0000313" key="1">
    <source>
        <dbReference type="EMBL" id="OLN32327.1"/>
    </source>
</evidence>
<protein>
    <submittedName>
        <fullName evidence="1">Uncharacterized protein</fullName>
    </submittedName>
</protein>
<dbReference type="Proteomes" id="UP000186102">
    <property type="component" value="Unassembled WGS sequence"/>
</dbReference>
<organism evidence="1 2">
    <name type="scientific">Desulfosporosinus metallidurans</name>
    <dbReference type="NCBI Taxonomy" id="1888891"/>
    <lineage>
        <taxon>Bacteria</taxon>
        <taxon>Bacillati</taxon>
        <taxon>Bacillota</taxon>
        <taxon>Clostridia</taxon>
        <taxon>Eubacteriales</taxon>
        <taxon>Desulfitobacteriaceae</taxon>
        <taxon>Desulfosporosinus</taxon>
    </lineage>
</organism>
<gene>
    <name evidence="1" type="ORF">DSOL_1647</name>
</gene>
<dbReference type="SUPFAM" id="SSF89372">
    <property type="entry name" value="Fucose-specific lectin"/>
    <property type="match status" value="1"/>
</dbReference>
<evidence type="ECO:0000313" key="2">
    <source>
        <dbReference type="Proteomes" id="UP000186102"/>
    </source>
</evidence>
<dbReference type="EMBL" id="MLBF01000009">
    <property type="protein sequence ID" value="OLN32327.1"/>
    <property type="molecule type" value="Genomic_DNA"/>
</dbReference>
<proteinExistence type="predicted"/>
<dbReference type="AlphaFoldDB" id="A0A1Q8QYC0"/>
<keyword evidence="2" id="KW-1185">Reference proteome</keyword>
<reference evidence="1 2" key="1">
    <citation type="submission" date="2016-09" db="EMBL/GenBank/DDBJ databases">
        <title>Complete genome of Desulfosporosinus sp. OL.</title>
        <authorList>
            <person name="Mardanov A."/>
            <person name="Beletsky A."/>
            <person name="Panova A."/>
            <person name="Karnachuk O."/>
            <person name="Ravin N."/>
        </authorList>
    </citation>
    <scope>NUCLEOTIDE SEQUENCE [LARGE SCALE GENOMIC DNA]</scope>
    <source>
        <strain evidence="1 2">OL</strain>
    </source>
</reference>
<name>A0A1Q8QYC0_9FIRM</name>
<accession>A0A1Q8QYC0</accession>
<sequence>MAFLSRTTLAPLLLTYEKESMYLHIDPQGCALFGENNPEPFYRTTEPLLLAQGIMTDSKTVHMVVLKTSGELCYTLISGSGAPQTSLLAKLDVRSTRYRRLFLFPQGKMIHIFYGYAHQSIPDLWRIEHRFWDGASWRSVHLGEVVHPREPLYHVNLDSQGNIHLLTMTFQGRHSLLFTNRFNGTFHIWGSPTETLKISDEVVDMAAFMTSDNVQYLFWVTKNLKGQFELRSAQQTDALVLTSPWHPSPAPIKTFRSPWKGIGALEINGVLWLLAHTGEETLMQNDGMGWKLVSSHTPLHSPLQWVHKGGRNAHLTYWLESQTERRAPAYYRELGFNLKKRDVPSPITFQFPPVHVIPAPPPLCPLFILNKYLPIPIRSHKFPSLRMM</sequence>
<comment type="caution">
    <text evidence="1">The sequence shown here is derived from an EMBL/GenBank/DDBJ whole genome shotgun (WGS) entry which is preliminary data.</text>
</comment>